<gene>
    <name evidence="1" type="ORF">F2Q70_00014471</name>
</gene>
<sequence>MGASRKLQGEIDRVLKKVASPTMTPYDLFVFSDMENLIVHKLRIQSASYEQSLVDSEKWRGLRSVRKRPRQKPSLSKDWVSNLKLIQKRKQSQRHKRLVEQCADSPLISCAVSVTKFRNLFESASYEQSLVDSEKWRGLRSVRKRPRQKPSLRKDWVSNLKLTQKRKQSQRHKRLVEQCADSPLISCAVSVTKFRNLFERFFCMYWLSLMAFLSD</sequence>
<accession>A0A8S9HY74</accession>
<protein>
    <submittedName>
        <fullName evidence="1">Uncharacterized protein</fullName>
    </submittedName>
</protein>
<name>A0A8S9HY74_BRACR</name>
<proteinExistence type="predicted"/>
<evidence type="ECO:0000313" key="1">
    <source>
        <dbReference type="EMBL" id="KAF2563255.1"/>
    </source>
</evidence>
<dbReference type="EMBL" id="QGKY02001250">
    <property type="protein sequence ID" value="KAF2563255.1"/>
    <property type="molecule type" value="Genomic_DNA"/>
</dbReference>
<organism evidence="1">
    <name type="scientific">Brassica cretica</name>
    <name type="common">Mustard</name>
    <dbReference type="NCBI Taxonomy" id="69181"/>
    <lineage>
        <taxon>Eukaryota</taxon>
        <taxon>Viridiplantae</taxon>
        <taxon>Streptophyta</taxon>
        <taxon>Embryophyta</taxon>
        <taxon>Tracheophyta</taxon>
        <taxon>Spermatophyta</taxon>
        <taxon>Magnoliopsida</taxon>
        <taxon>eudicotyledons</taxon>
        <taxon>Gunneridae</taxon>
        <taxon>Pentapetalae</taxon>
        <taxon>rosids</taxon>
        <taxon>malvids</taxon>
        <taxon>Brassicales</taxon>
        <taxon>Brassicaceae</taxon>
        <taxon>Brassiceae</taxon>
        <taxon>Brassica</taxon>
    </lineage>
</organism>
<reference evidence="1" key="1">
    <citation type="submission" date="2019-12" db="EMBL/GenBank/DDBJ databases">
        <title>Genome sequencing and annotation of Brassica cretica.</title>
        <authorList>
            <person name="Studholme D.J."/>
            <person name="Sarris P.F."/>
        </authorList>
    </citation>
    <scope>NUCLEOTIDE SEQUENCE</scope>
    <source>
        <strain evidence="1">PFS-102/07</strain>
        <tissue evidence="1">Leaf</tissue>
    </source>
</reference>
<comment type="caution">
    <text evidence="1">The sequence shown here is derived from an EMBL/GenBank/DDBJ whole genome shotgun (WGS) entry which is preliminary data.</text>
</comment>
<dbReference type="AlphaFoldDB" id="A0A8S9HY74"/>